<organism evidence="3 4">
    <name type="scientific">Piscinibacter terrae</name>
    <dbReference type="NCBI Taxonomy" id="2496871"/>
    <lineage>
        <taxon>Bacteria</taxon>
        <taxon>Pseudomonadati</taxon>
        <taxon>Pseudomonadota</taxon>
        <taxon>Betaproteobacteria</taxon>
        <taxon>Burkholderiales</taxon>
        <taxon>Sphaerotilaceae</taxon>
        <taxon>Piscinibacter</taxon>
    </lineage>
</organism>
<dbReference type="InterPro" id="IPR043129">
    <property type="entry name" value="ATPase_NBD"/>
</dbReference>
<dbReference type="PROSITE" id="PS50943">
    <property type="entry name" value="HTH_CROC1"/>
    <property type="match status" value="1"/>
</dbReference>
<keyword evidence="4" id="KW-1185">Reference proteome</keyword>
<reference evidence="3 4" key="2">
    <citation type="submission" date="2018-12" db="EMBL/GenBank/DDBJ databases">
        <title>Rhizobacter gummiphilus sp. nov., a rubber-degrading bacterium isolated from the soil of a botanical garden in Japan.</title>
        <authorList>
            <person name="Shunsuke S.S."/>
        </authorList>
    </citation>
    <scope>NUCLEOTIDE SEQUENCE [LARGE SCALE GENOMIC DNA]</scope>
    <source>
        <strain evidence="3 4">S-16</strain>
    </source>
</reference>
<gene>
    <name evidence="3" type="ORF">DZC73_11530</name>
</gene>
<dbReference type="InterPro" id="IPR000600">
    <property type="entry name" value="ROK"/>
</dbReference>
<sequence>MASTPITGDQRFVKHINRIALLRLLREEPGLSRVDLAARSGLTKSTVSLLSKELIDEGWLAEDEVQATGALGRRPTPLRLAGRGLALIGAELGPDRIHVVSASVHGEVQEATQAALADRTPDGACHQLVEMVTRLTAKATRSGSRVLGVGVGLPGAVNTVTGVLQFAPNIGWRQVEVGQRLARELQRSKLGDVPVYCQNEADLAAIGEIEFGKRPADDPLVYISCGVGVGAGIVLNEALFTGATGSAGEIGHTTLHIDGRPCSCGRLGCAEAYVGLKAIAREAGHLDRAQQVDRDTLRAELANPRMRRARQAFAHAGDALGVLLQNAWSTFNPQAIVLGGETAALGGTHFIDAAIKRLKSFADQAGLPMPEVRVARHGELATAVGGAAFAMHSLMRPYGAVTTALRVNGP</sequence>
<comment type="caution">
    <text evidence="3">The sequence shown here is derived from an EMBL/GenBank/DDBJ whole genome shotgun (WGS) entry which is preliminary data.</text>
</comment>
<protein>
    <submittedName>
        <fullName evidence="3">ROK family transcriptional regulator</fullName>
    </submittedName>
</protein>
<dbReference type="Pfam" id="PF00480">
    <property type="entry name" value="ROK"/>
    <property type="match status" value="1"/>
</dbReference>
<evidence type="ECO:0000313" key="4">
    <source>
        <dbReference type="Proteomes" id="UP000267464"/>
    </source>
</evidence>
<proteinExistence type="inferred from homology"/>
<evidence type="ECO:0000259" key="2">
    <source>
        <dbReference type="PROSITE" id="PS50943"/>
    </source>
</evidence>
<dbReference type="InterPro" id="IPR036390">
    <property type="entry name" value="WH_DNA-bd_sf"/>
</dbReference>
<feature type="domain" description="HTH cro/C1-type" evidence="2">
    <location>
        <begin position="22"/>
        <end position="48"/>
    </location>
</feature>
<dbReference type="Pfam" id="PF13412">
    <property type="entry name" value="HTH_24"/>
    <property type="match status" value="1"/>
</dbReference>
<dbReference type="SUPFAM" id="SSF53067">
    <property type="entry name" value="Actin-like ATPase domain"/>
    <property type="match status" value="1"/>
</dbReference>
<dbReference type="AlphaFoldDB" id="A0A3N7HP89"/>
<dbReference type="PANTHER" id="PTHR18964:SF149">
    <property type="entry name" value="BIFUNCTIONAL UDP-N-ACETYLGLUCOSAMINE 2-EPIMERASE_N-ACETYLMANNOSAMINE KINASE"/>
    <property type="match status" value="1"/>
</dbReference>
<dbReference type="InterPro" id="IPR036388">
    <property type="entry name" value="WH-like_DNA-bd_sf"/>
</dbReference>
<evidence type="ECO:0000256" key="1">
    <source>
        <dbReference type="ARBA" id="ARBA00006479"/>
    </source>
</evidence>
<dbReference type="InterPro" id="IPR001387">
    <property type="entry name" value="Cro/C1-type_HTH"/>
</dbReference>
<dbReference type="SUPFAM" id="SSF46785">
    <property type="entry name" value="Winged helix' DNA-binding domain"/>
    <property type="match status" value="1"/>
</dbReference>
<evidence type="ECO:0000313" key="3">
    <source>
        <dbReference type="EMBL" id="RQP23974.1"/>
    </source>
</evidence>
<dbReference type="Proteomes" id="UP000267464">
    <property type="component" value="Unassembled WGS sequence"/>
</dbReference>
<name>A0A3N7HP89_9BURK</name>
<dbReference type="OrthoDB" id="8595273at2"/>
<comment type="similarity">
    <text evidence="1">Belongs to the ROK (NagC/XylR) family.</text>
</comment>
<dbReference type="PANTHER" id="PTHR18964">
    <property type="entry name" value="ROK (REPRESSOR, ORF, KINASE) FAMILY"/>
    <property type="match status" value="1"/>
</dbReference>
<dbReference type="Gene3D" id="3.30.420.40">
    <property type="match status" value="2"/>
</dbReference>
<dbReference type="RefSeq" id="WP_124540419.1">
    <property type="nucleotide sequence ID" value="NZ_QUSW01000003.1"/>
</dbReference>
<reference evidence="3 4" key="1">
    <citation type="submission" date="2018-08" db="EMBL/GenBank/DDBJ databases">
        <authorList>
            <person name="Khan S.A."/>
            <person name="Jeon C.O."/>
            <person name="Chun B.H."/>
            <person name="Jeong S.E."/>
        </authorList>
    </citation>
    <scope>NUCLEOTIDE SEQUENCE [LARGE SCALE GENOMIC DNA]</scope>
    <source>
        <strain evidence="3 4">S-16</strain>
    </source>
</reference>
<accession>A0A3N7HP89</accession>
<dbReference type="CDD" id="cd00093">
    <property type="entry name" value="HTH_XRE"/>
    <property type="match status" value="1"/>
</dbReference>
<dbReference type="Gene3D" id="1.10.10.10">
    <property type="entry name" value="Winged helix-like DNA-binding domain superfamily/Winged helix DNA-binding domain"/>
    <property type="match status" value="1"/>
</dbReference>
<dbReference type="EMBL" id="QUSW01000003">
    <property type="protein sequence ID" value="RQP23974.1"/>
    <property type="molecule type" value="Genomic_DNA"/>
</dbReference>